<dbReference type="Proteomes" id="UP000887229">
    <property type="component" value="Unassembled WGS sequence"/>
</dbReference>
<keyword evidence="4 13" id="KW-0812">Transmembrane</keyword>
<keyword evidence="17" id="KW-1185">Reference proteome</keyword>
<comment type="similarity">
    <text evidence="2">Belongs to the EBP family.</text>
</comment>
<dbReference type="GO" id="GO:0005783">
    <property type="term" value="C:endoplasmic reticulum"/>
    <property type="evidence" value="ECO:0007669"/>
    <property type="project" value="TreeGrafter"/>
</dbReference>
<evidence type="ECO:0000256" key="11">
    <source>
        <dbReference type="ARBA" id="ARBA00023221"/>
    </source>
</evidence>
<evidence type="ECO:0000256" key="8">
    <source>
        <dbReference type="ARBA" id="ARBA00023098"/>
    </source>
</evidence>
<dbReference type="GeneID" id="70289994"/>
<keyword evidence="7" id="KW-0756">Sterol biosynthesis</keyword>
<dbReference type="EMBL" id="MU251271">
    <property type="protein sequence ID" value="KAG9251001.1"/>
    <property type="molecule type" value="Genomic_DNA"/>
</dbReference>
<dbReference type="GO" id="GO:0047750">
    <property type="term" value="F:cholestenol delta-isomerase activity"/>
    <property type="evidence" value="ECO:0007669"/>
    <property type="project" value="InterPro"/>
</dbReference>
<dbReference type="PANTHER" id="PTHR14207:SF0">
    <property type="entry name" value="3-BETA-HYDROXYSTEROID-DELTA(8),DELTA(7)-ISOMERASE"/>
    <property type="match status" value="1"/>
</dbReference>
<protein>
    <submittedName>
        <fullName evidence="16">Emopamil binding protein</fullName>
    </submittedName>
</protein>
<proteinExistence type="inferred from homology"/>
<organism evidence="16 17">
    <name type="scientific">Emericellopsis atlantica</name>
    <dbReference type="NCBI Taxonomy" id="2614577"/>
    <lineage>
        <taxon>Eukaryota</taxon>
        <taxon>Fungi</taxon>
        <taxon>Dikarya</taxon>
        <taxon>Ascomycota</taxon>
        <taxon>Pezizomycotina</taxon>
        <taxon>Sordariomycetes</taxon>
        <taxon>Hypocreomycetidae</taxon>
        <taxon>Hypocreales</taxon>
        <taxon>Bionectriaceae</taxon>
        <taxon>Emericellopsis</taxon>
    </lineage>
</organism>
<evidence type="ECO:0000313" key="16">
    <source>
        <dbReference type="EMBL" id="KAG9251001.1"/>
    </source>
</evidence>
<dbReference type="PROSITE" id="PS51751">
    <property type="entry name" value="EXPERA"/>
    <property type="match status" value="1"/>
</dbReference>
<evidence type="ECO:0000256" key="5">
    <source>
        <dbReference type="ARBA" id="ARBA00022955"/>
    </source>
</evidence>
<keyword evidence="8" id="KW-0443">Lipid metabolism</keyword>
<comment type="subcellular location">
    <subcellularLocation>
        <location evidence="1">Membrane</location>
        <topology evidence="1">Multi-pass membrane protein</topology>
    </subcellularLocation>
</comment>
<evidence type="ECO:0000256" key="6">
    <source>
        <dbReference type="ARBA" id="ARBA00022989"/>
    </source>
</evidence>
<feature type="transmembrane region" description="Helical" evidence="14">
    <location>
        <begin position="189"/>
        <end position="211"/>
    </location>
</feature>
<dbReference type="GO" id="GO:0000247">
    <property type="term" value="F:C-8 sterol isomerase activity"/>
    <property type="evidence" value="ECO:0007669"/>
    <property type="project" value="TreeGrafter"/>
</dbReference>
<evidence type="ECO:0000256" key="1">
    <source>
        <dbReference type="ARBA" id="ARBA00004141"/>
    </source>
</evidence>
<dbReference type="PANTHER" id="PTHR14207">
    <property type="entry name" value="STEROL ISOMERASE"/>
    <property type="match status" value="1"/>
</dbReference>
<evidence type="ECO:0000313" key="17">
    <source>
        <dbReference type="Proteomes" id="UP000887229"/>
    </source>
</evidence>
<name>A0A9P7ZFX8_9HYPO</name>
<evidence type="ECO:0000256" key="2">
    <source>
        <dbReference type="ARBA" id="ARBA00008337"/>
    </source>
</evidence>
<dbReference type="GO" id="GO:0004769">
    <property type="term" value="F:steroid Delta-isomerase activity"/>
    <property type="evidence" value="ECO:0007669"/>
    <property type="project" value="TreeGrafter"/>
</dbReference>
<dbReference type="GO" id="GO:0016020">
    <property type="term" value="C:membrane"/>
    <property type="evidence" value="ECO:0007669"/>
    <property type="project" value="UniProtKB-SubCell"/>
</dbReference>
<reference evidence="16" key="1">
    <citation type="journal article" date="2021" name="IMA Fungus">
        <title>Genomic characterization of three marine fungi, including Emericellopsis atlantica sp. nov. with signatures of a generalist lifestyle and marine biomass degradation.</title>
        <authorList>
            <person name="Hagestad O.C."/>
            <person name="Hou L."/>
            <person name="Andersen J.H."/>
            <person name="Hansen E.H."/>
            <person name="Altermark B."/>
            <person name="Li C."/>
            <person name="Kuhnert E."/>
            <person name="Cox R.J."/>
            <person name="Crous P.W."/>
            <person name="Spatafora J.W."/>
            <person name="Lail K."/>
            <person name="Amirebrahimi M."/>
            <person name="Lipzen A."/>
            <person name="Pangilinan J."/>
            <person name="Andreopoulos W."/>
            <person name="Hayes R.D."/>
            <person name="Ng V."/>
            <person name="Grigoriev I.V."/>
            <person name="Jackson S.A."/>
            <person name="Sutton T.D.S."/>
            <person name="Dobson A.D.W."/>
            <person name="Rama T."/>
        </authorList>
    </citation>
    <scope>NUCLEOTIDE SEQUENCE</scope>
    <source>
        <strain evidence="16">TS7</strain>
    </source>
</reference>
<feature type="transmembrane region" description="Helical" evidence="14">
    <location>
        <begin position="35"/>
        <end position="54"/>
    </location>
</feature>
<dbReference type="RefSeq" id="XP_046114925.1">
    <property type="nucleotide sequence ID" value="XM_046259091.1"/>
</dbReference>
<evidence type="ECO:0000256" key="7">
    <source>
        <dbReference type="ARBA" id="ARBA00023011"/>
    </source>
</evidence>
<keyword evidence="5" id="KW-0752">Steroid biosynthesis</keyword>
<dbReference type="InterPro" id="IPR033118">
    <property type="entry name" value="EXPERA"/>
</dbReference>
<gene>
    <name evidence="16" type="ORF">F5Z01DRAFT_328628</name>
</gene>
<comment type="caution">
    <text evidence="16">The sequence shown here is derived from an EMBL/GenBank/DDBJ whole genome shotgun (WGS) entry which is preliminary data.</text>
</comment>
<keyword evidence="6 13" id="KW-1133">Transmembrane helix</keyword>
<keyword evidence="10" id="KW-1207">Sterol metabolism</keyword>
<accession>A0A9P7ZFX8</accession>
<evidence type="ECO:0000256" key="3">
    <source>
        <dbReference type="ARBA" id="ARBA00022516"/>
    </source>
</evidence>
<evidence type="ECO:0000259" key="15">
    <source>
        <dbReference type="PROSITE" id="PS51751"/>
    </source>
</evidence>
<evidence type="ECO:0000256" key="12">
    <source>
        <dbReference type="ARBA" id="ARBA00023235"/>
    </source>
</evidence>
<dbReference type="InterPro" id="IPR007905">
    <property type="entry name" value="EBP"/>
</dbReference>
<keyword evidence="3" id="KW-0444">Lipid biosynthesis</keyword>
<dbReference type="AlphaFoldDB" id="A0A9P7ZFX8"/>
<keyword evidence="9 13" id="KW-0472">Membrane</keyword>
<evidence type="ECO:0000256" key="4">
    <source>
        <dbReference type="ARBA" id="ARBA00022692"/>
    </source>
</evidence>
<feature type="transmembrane region" description="Helical" evidence="14">
    <location>
        <begin position="120"/>
        <end position="143"/>
    </location>
</feature>
<dbReference type="GO" id="GO:0016126">
    <property type="term" value="P:sterol biosynthetic process"/>
    <property type="evidence" value="ECO:0007669"/>
    <property type="project" value="UniProtKB-KW"/>
</dbReference>
<evidence type="ECO:0000256" key="14">
    <source>
        <dbReference type="SAM" id="Phobius"/>
    </source>
</evidence>
<feature type="transmembrane region" description="Helical" evidence="14">
    <location>
        <begin position="155"/>
        <end position="177"/>
    </location>
</feature>
<keyword evidence="11" id="KW-0753">Steroid metabolism</keyword>
<dbReference type="OrthoDB" id="58557at2759"/>
<keyword evidence="12" id="KW-0413">Isomerase</keyword>
<evidence type="ECO:0000256" key="9">
    <source>
        <dbReference type="ARBA" id="ARBA00023136"/>
    </source>
</evidence>
<evidence type="ECO:0000256" key="13">
    <source>
        <dbReference type="PROSITE-ProRule" id="PRU01087"/>
    </source>
</evidence>
<dbReference type="Pfam" id="PF05241">
    <property type="entry name" value="EBP"/>
    <property type="match status" value="1"/>
</dbReference>
<evidence type="ECO:0000256" key="10">
    <source>
        <dbReference type="ARBA" id="ARBA00023166"/>
    </source>
</evidence>
<feature type="transmembrane region" description="Helical" evidence="14">
    <location>
        <begin position="66"/>
        <end position="88"/>
    </location>
</feature>
<sequence length="234" mass="26515">MTVAPEIAMEAAHPYFPLGVPLPAYIANEFNGPQLVGVFATGASVILGAAFLIINRVRPTLAKTETLTALWFVLCGFIHFFFEGYFAYNYHQMPSRMDIFGQLWKEYALSDSRYLTQDSFVVTMEAVTALFWGPLSFLCAGFIVTSHPMRYPLQLIISLGQFYGDVLYYATCTFTAMVDKIHFCRPEDFYYWAYYVLCNAFWIVIPGMLMISSVKHTGRAFAQVQKAEKANKGK</sequence>
<feature type="domain" description="EXPERA" evidence="15">
    <location>
        <begin position="64"/>
        <end position="210"/>
    </location>
</feature>